<keyword evidence="3" id="KW-1185">Reference proteome</keyword>
<feature type="chain" id="PRO_5041976118" description="Secreted protein" evidence="1">
    <location>
        <begin position="18"/>
        <end position="75"/>
    </location>
</feature>
<dbReference type="Proteomes" id="UP001281003">
    <property type="component" value="Unassembled WGS sequence"/>
</dbReference>
<accession>A0AAE0PGD8</accession>
<gene>
    <name evidence="2" type="ORF">B0T20DRAFT_410149</name>
</gene>
<reference evidence="2" key="2">
    <citation type="submission" date="2023-07" db="EMBL/GenBank/DDBJ databases">
        <authorList>
            <consortium name="Lawrence Berkeley National Laboratory"/>
            <person name="Haridas S."/>
            <person name="Hensen N."/>
            <person name="Bonometti L."/>
            <person name="Westerberg I."/>
            <person name="Brannstrom I.O."/>
            <person name="Guillou S."/>
            <person name="Cros-Aarteil S."/>
            <person name="Calhoun S."/>
            <person name="Kuo A."/>
            <person name="Mondo S."/>
            <person name="Pangilinan J."/>
            <person name="Riley R."/>
            <person name="LaButti K."/>
            <person name="Andreopoulos B."/>
            <person name="Lipzen A."/>
            <person name="Chen C."/>
            <person name="Yanf M."/>
            <person name="Daum C."/>
            <person name="Ng V."/>
            <person name="Clum A."/>
            <person name="Steindorff A."/>
            <person name="Ohm R."/>
            <person name="Martin F."/>
            <person name="Silar P."/>
            <person name="Natvig D."/>
            <person name="Lalanne C."/>
            <person name="Gautier V."/>
            <person name="Ament-velasquez S.L."/>
            <person name="Kruys A."/>
            <person name="Hutchinson M.I."/>
            <person name="Powell A.J."/>
            <person name="Barry K."/>
            <person name="Miller A.N."/>
            <person name="Grigoriev I.V."/>
            <person name="Debuchy R."/>
            <person name="Gladieux P."/>
            <person name="Thoren M.H."/>
            <person name="Johannesson H."/>
        </authorList>
    </citation>
    <scope>NUCLEOTIDE SEQUENCE</scope>
    <source>
        <strain evidence="2">FGSC 1904</strain>
    </source>
</reference>
<organism evidence="2 3">
    <name type="scientific">Sordaria brevicollis</name>
    <dbReference type="NCBI Taxonomy" id="83679"/>
    <lineage>
        <taxon>Eukaryota</taxon>
        <taxon>Fungi</taxon>
        <taxon>Dikarya</taxon>
        <taxon>Ascomycota</taxon>
        <taxon>Pezizomycotina</taxon>
        <taxon>Sordariomycetes</taxon>
        <taxon>Sordariomycetidae</taxon>
        <taxon>Sordariales</taxon>
        <taxon>Sordariaceae</taxon>
        <taxon>Sordaria</taxon>
    </lineage>
</organism>
<evidence type="ECO:0000313" key="3">
    <source>
        <dbReference type="Proteomes" id="UP001281003"/>
    </source>
</evidence>
<reference evidence="2" key="1">
    <citation type="journal article" date="2023" name="Mol. Phylogenet. Evol.">
        <title>Genome-scale phylogeny and comparative genomics of the fungal order Sordariales.</title>
        <authorList>
            <person name="Hensen N."/>
            <person name="Bonometti L."/>
            <person name="Westerberg I."/>
            <person name="Brannstrom I.O."/>
            <person name="Guillou S."/>
            <person name="Cros-Aarteil S."/>
            <person name="Calhoun S."/>
            <person name="Haridas S."/>
            <person name="Kuo A."/>
            <person name="Mondo S."/>
            <person name="Pangilinan J."/>
            <person name="Riley R."/>
            <person name="LaButti K."/>
            <person name="Andreopoulos B."/>
            <person name="Lipzen A."/>
            <person name="Chen C."/>
            <person name="Yan M."/>
            <person name="Daum C."/>
            <person name="Ng V."/>
            <person name="Clum A."/>
            <person name="Steindorff A."/>
            <person name="Ohm R.A."/>
            <person name="Martin F."/>
            <person name="Silar P."/>
            <person name="Natvig D.O."/>
            <person name="Lalanne C."/>
            <person name="Gautier V."/>
            <person name="Ament-Velasquez S.L."/>
            <person name="Kruys A."/>
            <person name="Hutchinson M.I."/>
            <person name="Powell A.J."/>
            <person name="Barry K."/>
            <person name="Miller A.N."/>
            <person name="Grigoriev I.V."/>
            <person name="Debuchy R."/>
            <person name="Gladieux P."/>
            <person name="Hiltunen Thoren M."/>
            <person name="Johannesson H."/>
        </authorList>
    </citation>
    <scope>NUCLEOTIDE SEQUENCE</scope>
    <source>
        <strain evidence="2">FGSC 1904</strain>
    </source>
</reference>
<evidence type="ECO:0000256" key="1">
    <source>
        <dbReference type="SAM" id="SignalP"/>
    </source>
</evidence>
<dbReference type="AlphaFoldDB" id="A0AAE0PGD8"/>
<keyword evidence="1" id="KW-0732">Signal</keyword>
<evidence type="ECO:0000313" key="2">
    <source>
        <dbReference type="EMBL" id="KAK3399511.1"/>
    </source>
</evidence>
<feature type="signal peptide" evidence="1">
    <location>
        <begin position="1"/>
        <end position="17"/>
    </location>
</feature>
<protein>
    <recommendedName>
        <fullName evidence="4">Secreted protein</fullName>
    </recommendedName>
</protein>
<evidence type="ECO:0008006" key="4">
    <source>
        <dbReference type="Google" id="ProtNLM"/>
    </source>
</evidence>
<dbReference type="EMBL" id="JAUTDP010000005">
    <property type="protein sequence ID" value="KAK3399511.1"/>
    <property type="molecule type" value="Genomic_DNA"/>
</dbReference>
<name>A0AAE0PGD8_SORBR</name>
<sequence>MTCRSLVSSILMCSICASWCCCRRRPMGQTSATPSRRATPMATERGCSPSAHSCHGIISCRCCSQGPGWDAIFGC</sequence>
<proteinExistence type="predicted"/>
<comment type="caution">
    <text evidence="2">The sequence shown here is derived from an EMBL/GenBank/DDBJ whole genome shotgun (WGS) entry which is preliminary data.</text>
</comment>